<organism evidence="2 3">
    <name type="scientific">Tilapia lake virus</name>
    <dbReference type="NCBI Taxonomy" id="1549864"/>
    <lineage>
        <taxon>Viruses</taxon>
        <taxon>Riboviria</taxon>
        <taxon>Orthornavirae</taxon>
        <taxon>Negarnaviricota</taxon>
        <taxon>Polyploviricotina</taxon>
        <taxon>Insthoviricetes</taxon>
        <taxon>Articulavirales</taxon>
        <taxon>Amnoonviridae</taxon>
        <taxon>Tilapinevirus</taxon>
        <taxon>Tilapinevirus tilapiae</taxon>
    </lineage>
</organism>
<dbReference type="PDB" id="9HBV">
    <property type="method" value="EM"/>
    <property type="resolution" value="3.38 A"/>
    <property type="chains" value="C/D/E=3-356"/>
</dbReference>
<name>A0A142I7Z4_9VIRU</name>
<evidence type="ECO:0000313" key="3">
    <source>
        <dbReference type="Proteomes" id="UP000201867"/>
    </source>
</evidence>
<sequence length="356" mass="38625">MKMVRTTKTSMAAASTVAPEVAMDESSPSTSQVQAELPRNLEVFNEACGHVFGSSFNREDNSVISDAAAFLFKMHTHSLDGQEAKVLRASEKKRERENAKKSRKAPEAGMRVGRSLILTSRWTEYCATCVPALGSKMKVIKASGDAAMIQMMKDHNSLLRVCVRIEVWKARYVSLVALDERIQTLEDAQWFPYLSGDSYRACPGLVGGYFAKKAAAGERGKNYKKLNQTAIIPPPRFLIIGHRLQIGDQVTLRELLASIAWGLCDGVLAECWSPSQGDGSIGVVVGLPLQATGSCFLVVASHGLSAIADSRIEGTGNTNLLEECIAIQKQDGVIKCKRSGKSLYHCLKETAGAVGR</sequence>
<keyword evidence="4 5" id="KW-0002">3D-structure</keyword>
<dbReference type="PDB" id="9HBT">
    <property type="method" value="EM"/>
    <property type="resolution" value="3.46 A"/>
    <property type="chains" value="A/B/C/D/E=3-356"/>
</dbReference>
<keyword evidence="3" id="KW-1185">Reference proteome</keyword>
<dbReference type="PDB" id="9HBZ">
    <property type="method" value="EM"/>
    <property type="resolution" value="3.49 A"/>
    <property type="chains" value="A/B/C/D/E/G=3-356"/>
</dbReference>
<reference evidence="4 5" key="3">
    <citation type="journal article" date="2025" name="Nucleic Acids Res.">
        <title>Structure of the tilapia lake virus nucleoprotein bound to RNA.</title>
        <authorList>
            <person name="Arragain B."/>
            <person name="Pelosse M."/>
            <person name="Huard K."/>
            <person name="Cusack S."/>
        </authorList>
    </citation>
    <scope>STRUCTURE BY ELECTRON MICROSCOPY (2.90 ANGSTROMS) OF 3-356</scope>
</reference>
<evidence type="ECO:0000313" key="2">
    <source>
        <dbReference type="EMBL" id="AMR44596.1"/>
    </source>
</evidence>
<dbReference type="SMR" id="A0A142I7Z4"/>
<dbReference type="PDB" id="9HBY">
    <property type="method" value="EM"/>
    <property type="resolution" value="3.10 A"/>
    <property type="chains" value="A/C/D/E=3-356"/>
</dbReference>
<dbReference type="EMBL" id="KU751817">
    <property type="protein sequence ID" value="AMR44596.1"/>
    <property type="molecule type" value="Genomic_RNA"/>
</dbReference>
<evidence type="ECO:0007829" key="4">
    <source>
        <dbReference type="PDB" id="9HBR"/>
    </source>
</evidence>
<dbReference type="PDB" id="9HBX">
    <property type="method" value="EM"/>
    <property type="resolution" value="3.04 A"/>
    <property type="chains" value="C/D/E=3-356"/>
</dbReference>
<dbReference type="Proteomes" id="UP000201867">
    <property type="component" value="Genome"/>
</dbReference>
<dbReference type="GeneID" id="27246477"/>
<dbReference type="RefSeq" id="YP_009246477.1">
    <property type="nucleotide sequence ID" value="NC_029922.1"/>
</dbReference>
<dbReference type="PDB" id="9HBU">
    <property type="method" value="EM"/>
    <property type="resolution" value="3.51 A"/>
    <property type="chains" value="C/D/E=3-356"/>
</dbReference>
<evidence type="ECO:0007829" key="5">
    <source>
        <dbReference type="PDB" id="9HBS"/>
    </source>
</evidence>
<dbReference type="PDB" id="9HBS">
    <property type="method" value="EM"/>
    <property type="resolution" value="3.68 A"/>
    <property type="chains" value="A/B/C/D=3-356"/>
</dbReference>
<feature type="compositionally biased region" description="Polar residues" evidence="1">
    <location>
        <begin position="1"/>
        <end position="13"/>
    </location>
</feature>
<accession>A0A142I7Z4</accession>
<dbReference type="PDB" id="9HBW">
    <property type="method" value="EM"/>
    <property type="resolution" value="3.59 A"/>
    <property type="chains" value="A/B/C/D=3-356"/>
</dbReference>
<protein>
    <submittedName>
        <fullName evidence="2">Uncharacterized protein</fullName>
    </submittedName>
</protein>
<reference evidence="3" key="2">
    <citation type="journal article" date="2016" name="MBio">
        <title>Characterization of a Novel Orthomyxo-like Virus Causing Mass Die-Offs of Tilapia.</title>
        <authorList>
            <person name="Bacharach E."/>
            <person name="Mishra N."/>
            <person name="Briese T."/>
            <person name="Zody M.C."/>
            <person name="Kembou Tsofack J.E."/>
            <person name="Zamostiano R."/>
            <person name="Berkowitz A."/>
            <person name="Ng J."/>
            <person name="Nitido A."/>
            <person name="Corvelo A."/>
            <person name="Toussaint N.C."/>
            <person name="Abel Nielsen S.C."/>
            <person name="Hornig M."/>
            <person name="Del Pozo J."/>
            <person name="Bloom T."/>
            <person name="Ferguson H."/>
            <person name="Eldar A."/>
            <person name="Lipkin W.I."/>
        </authorList>
    </citation>
    <scope>NUCLEOTIDE SEQUENCE [LARGE SCALE GENOMIC DNA]</scope>
</reference>
<reference evidence="2 3" key="1">
    <citation type="journal article" date="2014" name="J. Clin. Microbiol.">
        <title>Identification of a novel RNA virus lethal to tilapia.</title>
        <authorList>
            <person name="Eyngor M."/>
            <person name="Zamostiano R."/>
            <person name="Kembou Tsofack J.E."/>
            <person name="Berkowitz A."/>
            <person name="Bercovier H."/>
            <person name="Tinman S."/>
            <person name="Lev M."/>
            <person name="Hurvitz A."/>
            <person name="Galeotti M."/>
            <person name="Bacharach E."/>
            <person name="Eldar A."/>
        </authorList>
    </citation>
    <scope>NUCLEOTIDE SEQUENCE [LARGE SCALE GENOMIC DNA]</scope>
    <source>
        <strain evidence="2">Til-4-2011</strain>
    </source>
</reference>
<feature type="region of interest" description="Disordered" evidence="1">
    <location>
        <begin position="1"/>
        <end position="34"/>
    </location>
</feature>
<evidence type="ECO:0000256" key="1">
    <source>
        <dbReference type="SAM" id="MobiDB-lite"/>
    </source>
</evidence>
<proteinExistence type="evidence at protein level"/>
<dbReference type="PDB" id="9HBR">
    <property type="method" value="EM"/>
    <property type="resolution" value="2.90 A"/>
    <property type="chains" value="C/D/E=3-356"/>
</dbReference>
<dbReference type="KEGG" id="vg:27246477"/>